<accession>A0AAV2ZCA7</accession>
<evidence type="ECO:0000313" key="12">
    <source>
        <dbReference type="EMBL" id="DBA03600.1"/>
    </source>
</evidence>
<feature type="compositionally biased region" description="Basic and acidic residues" evidence="11">
    <location>
        <begin position="75"/>
        <end position="84"/>
    </location>
</feature>
<feature type="compositionally biased region" description="Low complexity" evidence="11">
    <location>
        <begin position="1"/>
        <end position="22"/>
    </location>
</feature>
<proteinExistence type="inferred from homology"/>
<keyword evidence="3 10" id="KW-0349">Heme</keyword>
<gene>
    <name evidence="12" type="ORF">N0F65_006779</name>
</gene>
<evidence type="ECO:0000256" key="1">
    <source>
        <dbReference type="ARBA" id="ARBA00004273"/>
    </source>
</evidence>
<dbReference type="GO" id="GO:0005743">
    <property type="term" value="C:mitochondrial inner membrane"/>
    <property type="evidence" value="ECO:0007669"/>
    <property type="project" value="UniProtKB-SubCell"/>
</dbReference>
<keyword evidence="6 10" id="KW-0408">Iron</keyword>
<comment type="similarity">
    <text evidence="2 10">Belongs to the cytochrome c-type heme lyase family.</text>
</comment>
<reference evidence="12" key="2">
    <citation type="journal article" date="2023" name="Microbiol Resour">
        <title>Decontamination and Annotation of the Draft Genome Sequence of the Oomycete Lagenidium giganteum ARSEF 373.</title>
        <authorList>
            <person name="Morgan W.R."/>
            <person name="Tartar A."/>
        </authorList>
    </citation>
    <scope>NUCLEOTIDE SEQUENCE</scope>
    <source>
        <strain evidence="12">ARSEF 373</strain>
    </source>
</reference>
<evidence type="ECO:0000256" key="9">
    <source>
        <dbReference type="ARBA" id="ARBA00023239"/>
    </source>
</evidence>
<evidence type="ECO:0000256" key="10">
    <source>
        <dbReference type="RuleBase" id="RU363130"/>
    </source>
</evidence>
<comment type="catalytic activity">
    <reaction evidence="10">
        <text>holo-[cytochrome c] = apo-[cytochrome c] + heme b</text>
        <dbReference type="Rhea" id="RHEA:22648"/>
        <dbReference type="Rhea" id="RHEA-COMP:10725"/>
        <dbReference type="Rhea" id="RHEA-COMP:10726"/>
        <dbReference type="ChEBI" id="CHEBI:29950"/>
        <dbReference type="ChEBI" id="CHEBI:60344"/>
        <dbReference type="ChEBI" id="CHEBI:83739"/>
        <dbReference type="EC" id="4.4.1.17"/>
    </reaction>
</comment>
<keyword evidence="8 10" id="KW-0472">Membrane</keyword>
<dbReference type="PROSITE" id="PS00822">
    <property type="entry name" value="CYTO_HEME_LYASE_2"/>
    <property type="match status" value="1"/>
</dbReference>
<comment type="subcellular location">
    <subcellularLocation>
        <location evidence="1 10">Mitochondrion inner membrane</location>
    </subcellularLocation>
</comment>
<keyword evidence="4 10" id="KW-0479">Metal-binding</keyword>
<evidence type="ECO:0000256" key="7">
    <source>
        <dbReference type="ARBA" id="ARBA00023128"/>
    </source>
</evidence>
<evidence type="ECO:0000256" key="6">
    <source>
        <dbReference type="ARBA" id="ARBA00023004"/>
    </source>
</evidence>
<sequence>MSSAGADAAAAGGPHHAQAAQGKDGTAEQPCGFGARMMDIATHAGGFRVLGAPEDEPEPNLSKARVVSSIPKSDFTPEHQREGKDRWEYPSEDMYYKAMKRKGWEPEPEQMRTIVAIHNTVNEQSWREVLKWESFHPAQEPPKLKRFLGKPTEYSPKARLMNLFGWSVLPFDRHDWIVERDGKEVRYVIDFYSGQPEPGRPMSVYLDVRPALDSVDGFVDRLRWQFHEKIMPLLPFRGAFLGKDDESARAPPSTEGRSSVIQRNDKQEQH</sequence>
<dbReference type="AlphaFoldDB" id="A0AAV2ZCA7"/>
<dbReference type="PANTHER" id="PTHR12743">
    <property type="entry name" value="CYTOCHROME C1 HEME LYASE"/>
    <property type="match status" value="1"/>
</dbReference>
<dbReference type="EMBL" id="DAKRPA010000017">
    <property type="protein sequence ID" value="DBA03600.1"/>
    <property type="molecule type" value="Genomic_DNA"/>
</dbReference>
<protein>
    <recommendedName>
        <fullName evidence="10">Holocytochrome c-type synthase</fullName>
        <ecNumber evidence="10">4.4.1.17</ecNumber>
    </recommendedName>
</protein>
<evidence type="ECO:0000256" key="11">
    <source>
        <dbReference type="SAM" id="MobiDB-lite"/>
    </source>
</evidence>
<reference evidence="12" key="1">
    <citation type="submission" date="2022-11" db="EMBL/GenBank/DDBJ databases">
        <authorList>
            <person name="Morgan W.R."/>
            <person name="Tartar A."/>
        </authorList>
    </citation>
    <scope>NUCLEOTIDE SEQUENCE</scope>
    <source>
        <strain evidence="12">ARSEF 373</strain>
    </source>
</reference>
<keyword evidence="13" id="KW-1185">Reference proteome</keyword>
<evidence type="ECO:0000256" key="2">
    <source>
        <dbReference type="ARBA" id="ARBA00007255"/>
    </source>
</evidence>
<keyword evidence="5 10" id="KW-0999">Mitochondrion inner membrane</keyword>
<feature type="region of interest" description="Disordered" evidence="11">
    <location>
        <begin position="1"/>
        <end position="31"/>
    </location>
</feature>
<name>A0AAV2ZCA7_9STRA</name>
<keyword evidence="9 10" id="KW-0456">Lyase</keyword>
<organism evidence="12 13">
    <name type="scientific">Lagenidium giganteum</name>
    <dbReference type="NCBI Taxonomy" id="4803"/>
    <lineage>
        <taxon>Eukaryota</taxon>
        <taxon>Sar</taxon>
        <taxon>Stramenopiles</taxon>
        <taxon>Oomycota</taxon>
        <taxon>Peronosporomycetes</taxon>
        <taxon>Pythiales</taxon>
        <taxon>Pythiaceae</taxon>
    </lineage>
</organism>
<dbReference type="InterPro" id="IPR000511">
    <property type="entry name" value="Holocyt_c/c1_synthase"/>
</dbReference>
<dbReference type="PANTHER" id="PTHR12743:SF0">
    <property type="entry name" value="HOLOCYTOCHROME C-TYPE SYNTHASE"/>
    <property type="match status" value="1"/>
</dbReference>
<evidence type="ECO:0000256" key="5">
    <source>
        <dbReference type="ARBA" id="ARBA00022792"/>
    </source>
</evidence>
<dbReference type="EC" id="4.4.1.17" evidence="10"/>
<evidence type="ECO:0000256" key="4">
    <source>
        <dbReference type="ARBA" id="ARBA00022723"/>
    </source>
</evidence>
<dbReference type="PROSITE" id="PS00821">
    <property type="entry name" value="CYTO_HEME_LYASE_1"/>
    <property type="match status" value="1"/>
</dbReference>
<dbReference type="GO" id="GO:0004408">
    <property type="term" value="F:holocytochrome-c synthase activity"/>
    <property type="evidence" value="ECO:0007669"/>
    <property type="project" value="UniProtKB-EC"/>
</dbReference>
<dbReference type="GO" id="GO:0046872">
    <property type="term" value="F:metal ion binding"/>
    <property type="evidence" value="ECO:0007669"/>
    <property type="project" value="UniProtKB-KW"/>
</dbReference>
<feature type="region of interest" description="Disordered" evidence="11">
    <location>
        <begin position="49"/>
        <end position="84"/>
    </location>
</feature>
<dbReference type="Pfam" id="PF01265">
    <property type="entry name" value="Cyto_heme_lyase"/>
    <property type="match status" value="1"/>
</dbReference>
<keyword evidence="7 10" id="KW-0496">Mitochondrion</keyword>
<evidence type="ECO:0000256" key="8">
    <source>
        <dbReference type="ARBA" id="ARBA00023136"/>
    </source>
</evidence>
<feature type="region of interest" description="Disordered" evidence="11">
    <location>
        <begin position="244"/>
        <end position="270"/>
    </location>
</feature>
<evidence type="ECO:0000256" key="3">
    <source>
        <dbReference type="ARBA" id="ARBA00022617"/>
    </source>
</evidence>
<comment type="function">
    <text evidence="10">Lyase that catalyzes the covalent linking of the heme group to the cytochrome C apoprotein to produce the mature functional cytochrome.</text>
</comment>
<comment type="caution">
    <text evidence="12">The sequence shown here is derived from an EMBL/GenBank/DDBJ whole genome shotgun (WGS) entry which is preliminary data.</text>
</comment>
<evidence type="ECO:0000313" key="13">
    <source>
        <dbReference type="Proteomes" id="UP001146120"/>
    </source>
</evidence>
<dbReference type="Proteomes" id="UP001146120">
    <property type="component" value="Unassembled WGS sequence"/>
</dbReference>